<dbReference type="Gene3D" id="3.40.50.300">
    <property type="entry name" value="P-loop containing nucleotide triphosphate hydrolases"/>
    <property type="match status" value="1"/>
</dbReference>
<dbReference type="NCBIfam" id="TIGR00041">
    <property type="entry name" value="DTMP_kinase"/>
    <property type="match status" value="1"/>
</dbReference>
<reference evidence="14 15" key="1">
    <citation type="submission" date="2019-02" db="EMBL/GenBank/DDBJ databases">
        <title>Hansschlegelia quercus sp. nov., a novel methylotrophic bacterium from buds of oak (Quercus robur L.).</title>
        <authorList>
            <person name="Agafonova N.V."/>
            <person name="Kaparullina E.N."/>
            <person name="Grouzdev D.S."/>
            <person name="Doronina N.V."/>
        </authorList>
    </citation>
    <scope>NUCLEOTIDE SEQUENCE [LARGE SCALE GENOMIC DNA]</scope>
    <source>
        <strain evidence="14 15">Dub</strain>
    </source>
</reference>
<dbReference type="FunFam" id="3.40.50.300:FF:000225">
    <property type="entry name" value="Thymidylate kinase"/>
    <property type="match status" value="1"/>
</dbReference>
<comment type="similarity">
    <text evidence="1 12">Belongs to the thymidylate kinase family.</text>
</comment>
<accession>A0A4Q9GJB2</accession>
<organism evidence="14 15">
    <name type="scientific">Hansschlegelia quercus</name>
    <dbReference type="NCBI Taxonomy" id="2528245"/>
    <lineage>
        <taxon>Bacteria</taxon>
        <taxon>Pseudomonadati</taxon>
        <taxon>Pseudomonadota</taxon>
        <taxon>Alphaproteobacteria</taxon>
        <taxon>Hyphomicrobiales</taxon>
        <taxon>Methylopilaceae</taxon>
        <taxon>Hansschlegelia</taxon>
    </lineage>
</organism>
<gene>
    <name evidence="12 14" type="primary">tmk</name>
    <name evidence="14" type="ORF">EYR15_05720</name>
</gene>
<evidence type="ECO:0000256" key="10">
    <source>
        <dbReference type="ARBA" id="ARBA00048743"/>
    </source>
</evidence>
<name>A0A4Q9GJB2_9HYPH</name>
<evidence type="ECO:0000256" key="7">
    <source>
        <dbReference type="ARBA" id="ARBA00022777"/>
    </source>
</evidence>
<dbReference type="EC" id="2.7.4.9" evidence="2 12"/>
<dbReference type="Proteomes" id="UP000291613">
    <property type="component" value="Unassembled WGS sequence"/>
</dbReference>
<evidence type="ECO:0000313" key="15">
    <source>
        <dbReference type="Proteomes" id="UP000291613"/>
    </source>
</evidence>
<dbReference type="GO" id="GO:0006233">
    <property type="term" value="P:dTDP biosynthetic process"/>
    <property type="evidence" value="ECO:0007669"/>
    <property type="project" value="InterPro"/>
</dbReference>
<dbReference type="GO" id="GO:0005524">
    <property type="term" value="F:ATP binding"/>
    <property type="evidence" value="ECO:0007669"/>
    <property type="project" value="UniProtKB-UniRule"/>
</dbReference>
<dbReference type="GO" id="GO:0004798">
    <property type="term" value="F:dTMP kinase activity"/>
    <property type="evidence" value="ECO:0007669"/>
    <property type="project" value="UniProtKB-UniRule"/>
</dbReference>
<dbReference type="Pfam" id="PF02223">
    <property type="entry name" value="Thymidylate_kin"/>
    <property type="match status" value="1"/>
</dbReference>
<dbReference type="InterPro" id="IPR039430">
    <property type="entry name" value="Thymidylate_kin-like_dom"/>
</dbReference>
<dbReference type="InterPro" id="IPR027417">
    <property type="entry name" value="P-loop_NTPase"/>
</dbReference>
<evidence type="ECO:0000256" key="3">
    <source>
        <dbReference type="ARBA" id="ARBA00017144"/>
    </source>
</evidence>
<dbReference type="PROSITE" id="PS01331">
    <property type="entry name" value="THYMIDYLATE_KINASE"/>
    <property type="match status" value="1"/>
</dbReference>
<feature type="binding site" evidence="12">
    <location>
        <begin position="12"/>
        <end position="19"/>
    </location>
    <ligand>
        <name>ATP</name>
        <dbReference type="ChEBI" id="CHEBI:30616"/>
    </ligand>
</feature>
<sequence>MAQRGLFVAVEGGDGAGKSGVIVALMRHLEARGVSALATREPGGTAEGEQLRALLLSGDGEAWDPRSELLLMTAARVQHVQHVIMPAVARGEVVVSDRFVGSTIAYQGAGRGLPLPLIRILHDQAVGGLLPDLTLVLDVDPRTGIARSRKRLDASAIDEARFEGLDLGFHDRVRSSFLDQAAQAPERHAVIDASLEPEAVQSAAIAAVDCLLA</sequence>
<keyword evidence="15" id="KW-1185">Reference proteome</keyword>
<evidence type="ECO:0000256" key="2">
    <source>
        <dbReference type="ARBA" id="ARBA00012980"/>
    </source>
</evidence>
<keyword evidence="7 12" id="KW-0418">Kinase</keyword>
<evidence type="ECO:0000256" key="8">
    <source>
        <dbReference type="ARBA" id="ARBA00022840"/>
    </source>
</evidence>
<keyword evidence="4 12" id="KW-0808">Transferase</keyword>
<evidence type="ECO:0000313" key="14">
    <source>
        <dbReference type="EMBL" id="TBN54333.1"/>
    </source>
</evidence>
<protein>
    <recommendedName>
        <fullName evidence="3 12">Thymidylate kinase</fullName>
        <ecNumber evidence="2 12">2.7.4.9</ecNumber>
    </recommendedName>
    <alternativeName>
        <fullName evidence="9 12">dTMP kinase</fullName>
    </alternativeName>
</protein>
<dbReference type="CDD" id="cd01672">
    <property type="entry name" value="TMPK"/>
    <property type="match status" value="1"/>
</dbReference>
<evidence type="ECO:0000256" key="1">
    <source>
        <dbReference type="ARBA" id="ARBA00009776"/>
    </source>
</evidence>
<dbReference type="HAMAP" id="MF_00165">
    <property type="entry name" value="Thymidylate_kinase"/>
    <property type="match status" value="1"/>
</dbReference>
<evidence type="ECO:0000256" key="12">
    <source>
        <dbReference type="HAMAP-Rule" id="MF_00165"/>
    </source>
</evidence>
<keyword evidence="8 12" id="KW-0067">ATP-binding</keyword>
<comment type="catalytic activity">
    <reaction evidence="10 12">
        <text>dTMP + ATP = dTDP + ADP</text>
        <dbReference type="Rhea" id="RHEA:13517"/>
        <dbReference type="ChEBI" id="CHEBI:30616"/>
        <dbReference type="ChEBI" id="CHEBI:58369"/>
        <dbReference type="ChEBI" id="CHEBI:63528"/>
        <dbReference type="ChEBI" id="CHEBI:456216"/>
        <dbReference type="EC" id="2.7.4.9"/>
    </reaction>
</comment>
<dbReference type="AlphaFoldDB" id="A0A4Q9GJB2"/>
<dbReference type="GO" id="GO:0005829">
    <property type="term" value="C:cytosol"/>
    <property type="evidence" value="ECO:0007669"/>
    <property type="project" value="TreeGrafter"/>
</dbReference>
<evidence type="ECO:0000256" key="9">
    <source>
        <dbReference type="ARBA" id="ARBA00029962"/>
    </source>
</evidence>
<evidence type="ECO:0000256" key="4">
    <source>
        <dbReference type="ARBA" id="ARBA00022679"/>
    </source>
</evidence>
<dbReference type="PANTHER" id="PTHR10344">
    <property type="entry name" value="THYMIDYLATE KINASE"/>
    <property type="match status" value="1"/>
</dbReference>
<proteinExistence type="inferred from homology"/>
<keyword evidence="5 12" id="KW-0545">Nucleotide biosynthesis</keyword>
<comment type="function">
    <text evidence="11 12">Phosphorylation of dTMP to form dTDP in both de novo and salvage pathways of dTTP synthesis.</text>
</comment>
<evidence type="ECO:0000256" key="5">
    <source>
        <dbReference type="ARBA" id="ARBA00022727"/>
    </source>
</evidence>
<evidence type="ECO:0000256" key="11">
    <source>
        <dbReference type="ARBA" id="ARBA00057735"/>
    </source>
</evidence>
<dbReference type="InterPro" id="IPR018095">
    <property type="entry name" value="Thymidylate_kin_CS"/>
</dbReference>
<dbReference type="GO" id="GO:0006235">
    <property type="term" value="P:dTTP biosynthetic process"/>
    <property type="evidence" value="ECO:0007669"/>
    <property type="project" value="UniProtKB-UniRule"/>
</dbReference>
<dbReference type="OrthoDB" id="9774907at2"/>
<dbReference type="RefSeq" id="WP_131001955.1">
    <property type="nucleotide sequence ID" value="NZ_JBHSZR010000005.1"/>
</dbReference>
<keyword evidence="6 12" id="KW-0547">Nucleotide-binding</keyword>
<evidence type="ECO:0000259" key="13">
    <source>
        <dbReference type="Pfam" id="PF02223"/>
    </source>
</evidence>
<evidence type="ECO:0000256" key="6">
    <source>
        <dbReference type="ARBA" id="ARBA00022741"/>
    </source>
</evidence>
<dbReference type="EMBL" id="SIUB01000002">
    <property type="protein sequence ID" value="TBN54333.1"/>
    <property type="molecule type" value="Genomic_DNA"/>
</dbReference>
<dbReference type="GO" id="GO:0006227">
    <property type="term" value="P:dUDP biosynthetic process"/>
    <property type="evidence" value="ECO:0007669"/>
    <property type="project" value="TreeGrafter"/>
</dbReference>
<comment type="caution">
    <text evidence="14">The sequence shown here is derived from an EMBL/GenBank/DDBJ whole genome shotgun (WGS) entry which is preliminary data.</text>
</comment>
<dbReference type="SUPFAM" id="SSF52540">
    <property type="entry name" value="P-loop containing nucleoside triphosphate hydrolases"/>
    <property type="match status" value="1"/>
</dbReference>
<feature type="domain" description="Thymidylate kinase-like" evidence="13">
    <location>
        <begin position="10"/>
        <end position="202"/>
    </location>
</feature>
<dbReference type="InterPro" id="IPR018094">
    <property type="entry name" value="Thymidylate_kinase"/>
</dbReference>
<dbReference type="PANTHER" id="PTHR10344:SF4">
    <property type="entry name" value="UMP-CMP KINASE 2, MITOCHONDRIAL"/>
    <property type="match status" value="1"/>
</dbReference>